<organism evidence="2 3">
    <name type="scientific">Sinanodonta woodiana</name>
    <name type="common">Chinese pond mussel</name>
    <name type="synonym">Anodonta woodiana</name>
    <dbReference type="NCBI Taxonomy" id="1069815"/>
    <lineage>
        <taxon>Eukaryota</taxon>
        <taxon>Metazoa</taxon>
        <taxon>Spiralia</taxon>
        <taxon>Lophotrochozoa</taxon>
        <taxon>Mollusca</taxon>
        <taxon>Bivalvia</taxon>
        <taxon>Autobranchia</taxon>
        <taxon>Heteroconchia</taxon>
        <taxon>Palaeoheterodonta</taxon>
        <taxon>Unionida</taxon>
        <taxon>Unionoidea</taxon>
        <taxon>Unionidae</taxon>
        <taxon>Unioninae</taxon>
        <taxon>Sinanodonta</taxon>
    </lineage>
</organism>
<dbReference type="PROSITE" id="PS51450">
    <property type="entry name" value="LRR"/>
    <property type="match status" value="1"/>
</dbReference>
<reference evidence="2 3" key="1">
    <citation type="submission" date="2024-11" db="EMBL/GenBank/DDBJ databases">
        <title>Chromosome-level genome assembly of the freshwater bivalve Anodonta woodiana.</title>
        <authorList>
            <person name="Chen X."/>
        </authorList>
    </citation>
    <scope>NUCLEOTIDE SEQUENCE [LARGE SCALE GENOMIC DNA]</scope>
    <source>
        <strain evidence="2">MN2024</strain>
        <tissue evidence="2">Gills</tissue>
    </source>
</reference>
<sequence length="608" mass="67634">MADSVIRQRTQSEGEGISSNEDDTSQSDHEEYHTDSDLSLSEDDKEDIRDIDDEFVGRREYMRAVKASGVGFPSSYILRNLPTTHLSLKNHNIGLEATRPLCHALKNNLRVEMLDLQGNDLGFKGASLVMEMLLENVTISNLNLAENNLGNVGARAIGNTLPRLNLLIHLNLSGNKIGDPGMETMAPGIALNTSIERLNLSYNEFEERGGKLLGGALAMNTKLRHLDLSWNRLRGTGGVAVLRALKTNTTLTSLNLSMNGLGYEGSVALLEALRHNSTLTELDVSNTKINWDGARIISRGLRHNMTLAVLKIGDNPLTTTGCHDLVESVTGDKSKLKLMDCSNVSVIGETVLLAASLRAQREFRFVSGRTVGSPDKLGQSSVVEKRPVRKMLDYIKNIGLRPLELLRTFDKTATCEMPRSEFIARIKNTGIQMYTFEIETLADKLATKRSVDGVVNYRNLIESVSEEVKLERHSKHKERERKQKLKEYHKQILKNGAPEDMQDSTTHMQSLRDPASQKLSFGSRESSGQRSRLFTVTQTIGQLRLADSGFKQEHTRNDGTNVSKTFPKQAKLSEPVRFRSMTAPHGHPTDIKNGPKSTKNKKKPKRVN</sequence>
<gene>
    <name evidence="2" type="ORF">ACJMK2_028712</name>
</gene>
<dbReference type="EMBL" id="JBJQND010000003">
    <property type="protein sequence ID" value="KAL3882359.1"/>
    <property type="molecule type" value="Genomic_DNA"/>
</dbReference>
<dbReference type="SMART" id="SM00368">
    <property type="entry name" value="LRR_RI"/>
    <property type="match status" value="8"/>
</dbReference>
<evidence type="ECO:0008006" key="4">
    <source>
        <dbReference type="Google" id="ProtNLM"/>
    </source>
</evidence>
<feature type="region of interest" description="Disordered" evidence="1">
    <location>
        <begin position="1"/>
        <end position="44"/>
    </location>
</feature>
<dbReference type="InterPro" id="IPR001611">
    <property type="entry name" value="Leu-rich_rpt"/>
</dbReference>
<dbReference type="InterPro" id="IPR052394">
    <property type="entry name" value="LRR-containing"/>
</dbReference>
<feature type="compositionally biased region" description="Basic and acidic residues" evidence="1">
    <location>
        <begin position="26"/>
        <end position="36"/>
    </location>
</feature>
<protein>
    <recommendedName>
        <fullName evidence="4">Leucine-rich repeat-containing protein 74A</fullName>
    </recommendedName>
</protein>
<dbReference type="PANTHER" id="PTHR24114:SF2">
    <property type="entry name" value="F-BOX DOMAIN-CONTAINING PROTEIN-RELATED"/>
    <property type="match status" value="1"/>
</dbReference>
<keyword evidence="3" id="KW-1185">Reference proteome</keyword>
<proteinExistence type="predicted"/>
<dbReference type="AlphaFoldDB" id="A0ABD3X7Y8"/>
<feature type="region of interest" description="Disordered" evidence="1">
    <location>
        <begin position="547"/>
        <end position="608"/>
    </location>
</feature>
<feature type="compositionally biased region" description="Polar residues" evidence="1">
    <location>
        <begin position="7"/>
        <end position="19"/>
    </location>
</feature>
<feature type="compositionally biased region" description="Polar residues" evidence="1">
    <location>
        <begin position="517"/>
        <end position="531"/>
    </location>
</feature>
<evidence type="ECO:0000313" key="3">
    <source>
        <dbReference type="Proteomes" id="UP001634394"/>
    </source>
</evidence>
<evidence type="ECO:0000313" key="2">
    <source>
        <dbReference type="EMBL" id="KAL3882359.1"/>
    </source>
</evidence>
<dbReference type="Proteomes" id="UP001634394">
    <property type="component" value="Unassembled WGS sequence"/>
</dbReference>
<feature type="compositionally biased region" description="Basic residues" evidence="1">
    <location>
        <begin position="598"/>
        <end position="608"/>
    </location>
</feature>
<name>A0ABD3X7Y8_SINWO</name>
<dbReference type="InterPro" id="IPR032675">
    <property type="entry name" value="LRR_dom_sf"/>
</dbReference>
<comment type="caution">
    <text evidence="2">The sequence shown here is derived from an EMBL/GenBank/DDBJ whole genome shotgun (WGS) entry which is preliminary data.</text>
</comment>
<dbReference type="Gene3D" id="3.80.10.10">
    <property type="entry name" value="Ribonuclease Inhibitor"/>
    <property type="match status" value="3"/>
</dbReference>
<dbReference type="SUPFAM" id="SSF52047">
    <property type="entry name" value="RNI-like"/>
    <property type="match status" value="1"/>
</dbReference>
<feature type="region of interest" description="Disordered" evidence="1">
    <location>
        <begin position="494"/>
        <end position="531"/>
    </location>
</feature>
<dbReference type="PANTHER" id="PTHR24114">
    <property type="entry name" value="LEUCINE RICH REPEAT FAMILY PROTEIN"/>
    <property type="match status" value="1"/>
</dbReference>
<evidence type="ECO:0000256" key="1">
    <source>
        <dbReference type="SAM" id="MobiDB-lite"/>
    </source>
</evidence>
<accession>A0ABD3X7Y8</accession>
<dbReference type="Pfam" id="PF13516">
    <property type="entry name" value="LRR_6"/>
    <property type="match status" value="6"/>
</dbReference>